<accession>A0AAW8AKN9</accession>
<dbReference type="Proteomes" id="UP001244490">
    <property type="component" value="Unassembled WGS sequence"/>
</dbReference>
<dbReference type="AlphaFoldDB" id="A0AAW8AKN9"/>
<comment type="caution">
    <text evidence="1">The sequence shown here is derived from an EMBL/GenBank/DDBJ whole genome shotgun (WGS) entry which is preliminary data.</text>
</comment>
<dbReference type="RefSeq" id="WP_305202367.1">
    <property type="nucleotide sequence ID" value="NZ_JAUUIA010000455.1"/>
</dbReference>
<proteinExistence type="predicted"/>
<protein>
    <submittedName>
        <fullName evidence="1">Uncharacterized protein</fullName>
    </submittedName>
</protein>
<reference evidence="1" key="1">
    <citation type="submission" date="2023-07" db="EMBL/GenBank/DDBJ databases">
        <authorList>
            <person name="Peng Z."/>
        </authorList>
    </citation>
    <scope>NUCLEOTIDE SEQUENCE</scope>
    <source>
        <strain evidence="1">KP219</strain>
    </source>
</reference>
<feature type="non-terminal residue" evidence="1">
    <location>
        <position position="63"/>
    </location>
</feature>
<organism evidence="1 2">
    <name type="scientific">Klebsiella pneumoniae</name>
    <dbReference type="NCBI Taxonomy" id="573"/>
    <lineage>
        <taxon>Bacteria</taxon>
        <taxon>Pseudomonadati</taxon>
        <taxon>Pseudomonadota</taxon>
        <taxon>Gammaproteobacteria</taxon>
        <taxon>Enterobacterales</taxon>
        <taxon>Enterobacteriaceae</taxon>
        <taxon>Klebsiella/Raoultella group</taxon>
        <taxon>Klebsiella</taxon>
        <taxon>Klebsiella pneumoniae complex</taxon>
    </lineage>
</organism>
<name>A0AAW8AKN9_KLEPN</name>
<gene>
    <name evidence="1" type="ORF">Q6294_30165</name>
</gene>
<sequence length="63" mass="6728">MSSTPPTDSRLGEQQLAEWAAERAAIEAAERERTAEVEAAARVARERLVAEVNALPALPGASR</sequence>
<evidence type="ECO:0000313" key="1">
    <source>
        <dbReference type="EMBL" id="MDP0971209.1"/>
    </source>
</evidence>
<dbReference type="EMBL" id="JAUUIA010000455">
    <property type="protein sequence ID" value="MDP0971209.1"/>
    <property type="molecule type" value="Genomic_DNA"/>
</dbReference>
<evidence type="ECO:0000313" key="2">
    <source>
        <dbReference type="Proteomes" id="UP001244490"/>
    </source>
</evidence>